<evidence type="ECO:0000256" key="4">
    <source>
        <dbReference type="ARBA" id="ARBA00022771"/>
    </source>
</evidence>
<sequence>MGTRCRPVCTVVQQGEIESIPASSYESTIVHCVFRVNRQQSNMEMIKEEPDPSELLEIELRETAVPLNLEIKCEAEDSDWEMPPVKVEIKEEVTVEENDVLQSIKEKFPQEDRSTGAQNIGIFAGFVTQQNEFDILEQKKQAALLKYGQQSLLIEKPFKCDICGKGFKRREYLVTHIRTHTGERPYKCEICGKGFSQQGPLGDHVRTHTGDKPFKCDICGKGFGQRGGLLNHNRTHTGDKPQKCEICGKGFNQRAKLITHVRTHTGEKPYKCDICGKCFSDQSYLGPHVRTHTGEKPFKCVTCGKCFTQRGYLIIHSRIHTGEKPLKCSVCGKGFGQRAHLVAHVRTHTGEKLYKCNICCKRFTRQATLVVHTRAHLEETKKSSRQAKFVKHSYQRRSHENCWIENGKCRNLMAQDWENVKDVESPPNQAPG</sequence>
<dbReference type="PROSITE" id="PS50157">
    <property type="entry name" value="ZINC_FINGER_C2H2_2"/>
    <property type="match status" value="8"/>
</dbReference>
<feature type="domain" description="C2H2-type" evidence="9">
    <location>
        <begin position="354"/>
        <end position="381"/>
    </location>
</feature>
<evidence type="ECO:0000256" key="5">
    <source>
        <dbReference type="ARBA" id="ARBA00022833"/>
    </source>
</evidence>
<accession>A0ABQ8TCX7</accession>
<keyword evidence="4 8" id="KW-0863">Zinc-finger</keyword>
<evidence type="ECO:0000313" key="10">
    <source>
        <dbReference type="EMBL" id="KAJ4444416.1"/>
    </source>
</evidence>
<evidence type="ECO:0000256" key="6">
    <source>
        <dbReference type="ARBA" id="ARBA00023125"/>
    </source>
</evidence>
<dbReference type="PROSITE" id="PS00028">
    <property type="entry name" value="ZINC_FINGER_C2H2_1"/>
    <property type="match status" value="8"/>
</dbReference>
<keyword evidence="6" id="KW-0238">DNA-binding</keyword>
<dbReference type="Pfam" id="PF00096">
    <property type="entry name" value="zf-C2H2"/>
    <property type="match status" value="8"/>
</dbReference>
<dbReference type="PANTHER" id="PTHR16515:SF49">
    <property type="entry name" value="GASTRULA ZINC FINGER PROTEIN XLCGF49.1-LIKE-RELATED"/>
    <property type="match status" value="1"/>
</dbReference>
<protein>
    <recommendedName>
        <fullName evidence="9">C2H2-type domain-containing protein</fullName>
    </recommendedName>
</protein>
<dbReference type="InterPro" id="IPR050331">
    <property type="entry name" value="Zinc_finger"/>
</dbReference>
<reference evidence="10 11" key="1">
    <citation type="journal article" date="2022" name="Allergy">
        <title>Genome assembly and annotation of Periplaneta americana reveal a comprehensive cockroach allergen profile.</title>
        <authorList>
            <person name="Wang L."/>
            <person name="Xiong Q."/>
            <person name="Saelim N."/>
            <person name="Wang L."/>
            <person name="Nong W."/>
            <person name="Wan A.T."/>
            <person name="Shi M."/>
            <person name="Liu X."/>
            <person name="Cao Q."/>
            <person name="Hui J.H.L."/>
            <person name="Sookrung N."/>
            <person name="Leung T.F."/>
            <person name="Tungtrongchitr A."/>
            <person name="Tsui S.K.W."/>
        </authorList>
    </citation>
    <scope>NUCLEOTIDE SEQUENCE [LARGE SCALE GENOMIC DNA]</scope>
    <source>
        <strain evidence="10">PWHHKU_190912</strain>
    </source>
</reference>
<feature type="domain" description="C2H2-type" evidence="9">
    <location>
        <begin position="270"/>
        <end position="297"/>
    </location>
</feature>
<feature type="domain" description="C2H2-type" evidence="9">
    <location>
        <begin position="214"/>
        <end position="241"/>
    </location>
</feature>
<dbReference type="Gene3D" id="3.30.160.60">
    <property type="entry name" value="Classic Zinc Finger"/>
    <property type="match status" value="8"/>
</dbReference>
<keyword evidence="11" id="KW-1185">Reference proteome</keyword>
<evidence type="ECO:0000256" key="2">
    <source>
        <dbReference type="ARBA" id="ARBA00022723"/>
    </source>
</evidence>
<evidence type="ECO:0000256" key="7">
    <source>
        <dbReference type="ARBA" id="ARBA00023242"/>
    </source>
</evidence>
<dbReference type="PANTHER" id="PTHR16515">
    <property type="entry name" value="PR DOMAIN ZINC FINGER PROTEIN"/>
    <property type="match status" value="1"/>
</dbReference>
<comment type="caution">
    <text evidence="10">The sequence shown here is derived from an EMBL/GenBank/DDBJ whole genome shotgun (WGS) entry which is preliminary data.</text>
</comment>
<comment type="subcellular location">
    <subcellularLocation>
        <location evidence="1">Nucleus</location>
    </subcellularLocation>
</comment>
<evidence type="ECO:0000256" key="1">
    <source>
        <dbReference type="ARBA" id="ARBA00004123"/>
    </source>
</evidence>
<evidence type="ECO:0000259" key="9">
    <source>
        <dbReference type="PROSITE" id="PS50157"/>
    </source>
</evidence>
<feature type="domain" description="C2H2-type" evidence="9">
    <location>
        <begin position="298"/>
        <end position="325"/>
    </location>
</feature>
<feature type="domain" description="C2H2-type" evidence="9">
    <location>
        <begin position="326"/>
        <end position="353"/>
    </location>
</feature>
<keyword evidence="5" id="KW-0862">Zinc</keyword>
<dbReference type="EMBL" id="JAJSOF020000011">
    <property type="protein sequence ID" value="KAJ4444416.1"/>
    <property type="molecule type" value="Genomic_DNA"/>
</dbReference>
<dbReference type="InterPro" id="IPR013087">
    <property type="entry name" value="Znf_C2H2_type"/>
</dbReference>
<dbReference type="InterPro" id="IPR036236">
    <property type="entry name" value="Znf_C2H2_sf"/>
</dbReference>
<keyword evidence="2" id="KW-0479">Metal-binding</keyword>
<name>A0ABQ8TCX7_PERAM</name>
<organism evidence="10 11">
    <name type="scientific">Periplaneta americana</name>
    <name type="common">American cockroach</name>
    <name type="synonym">Blatta americana</name>
    <dbReference type="NCBI Taxonomy" id="6978"/>
    <lineage>
        <taxon>Eukaryota</taxon>
        <taxon>Metazoa</taxon>
        <taxon>Ecdysozoa</taxon>
        <taxon>Arthropoda</taxon>
        <taxon>Hexapoda</taxon>
        <taxon>Insecta</taxon>
        <taxon>Pterygota</taxon>
        <taxon>Neoptera</taxon>
        <taxon>Polyneoptera</taxon>
        <taxon>Dictyoptera</taxon>
        <taxon>Blattodea</taxon>
        <taxon>Blattoidea</taxon>
        <taxon>Blattidae</taxon>
        <taxon>Blattinae</taxon>
        <taxon>Periplaneta</taxon>
    </lineage>
</organism>
<keyword evidence="7" id="KW-0539">Nucleus</keyword>
<keyword evidence="3" id="KW-0677">Repeat</keyword>
<feature type="domain" description="C2H2-type" evidence="9">
    <location>
        <begin position="186"/>
        <end position="213"/>
    </location>
</feature>
<dbReference type="SMART" id="SM00355">
    <property type="entry name" value="ZnF_C2H2"/>
    <property type="match status" value="8"/>
</dbReference>
<feature type="domain" description="C2H2-type" evidence="9">
    <location>
        <begin position="242"/>
        <end position="269"/>
    </location>
</feature>
<evidence type="ECO:0000313" key="11">
    <source>
        <dbReference type="Proteomes" id="UP001148838"/>
    </source>
</evidence>
<gene>
    <name evidence="10" type="ORF">ANN_06208</name>
</gene>
<dbReference type="SUPFAM" id="SSF57667">
    <property type="entry name" value="beta-beta-alpha zinc fingers"/>
    <property type="match status" value="4"/>
</dbReference>
<evidence type="ECO:0000256" key="8">
    <source>
        <dbReference type="PROSITE-ProRule" id="PRU00042"/>
    </source>
</evidence>
<dbReference type="Proteomes" id="UP001148838">
    <property type="component" value="Unassembled WGS sequence"/>
</dbReference>
<proteinExistence type="predicted"/>
<evidence type="ECO:0000256" key="3">
    <source>
        <dbReference type="ARBA" id="ARBA00022737"/>
    </source>
</evidence>
<feature type="domain" description="C2H2-type" evidence="9">
    <location>
        <begin position="158"/>
        <end position="185"/>
    </location>
</feature>